<dbReference type="Gene3D" id="3.40.50.10610">
    <property type="entry name" value="ABC-type transport auxiliary lipoprotein component"/>
    <property type="match status" value="1"/>
</dbReference>
<sequence>MQKIAVLNFCDTCAGTILNQPHVCPITGIHFISGSVIAGSGETIADQFRRQLTKKGFTVPNDGDVLHASEKYGKHVSVASAVQIGKTLEADAVLIGSVMRYEERVGGKFSADKPASIGFSVAIVSVKNGAILWKAKFEKTQKDLLSNLLDARTFFKGGLVWQKADQLSTIGVENIVEALPFGPAAKGVI</sequence>
<name>A0A3B1BN83_9ZZZZ</name>
<proteinExistence type="predicted"/>
<accession>A0A3B1BN83</accession>
<protein>
    <submittedName>
        <fullName evidence="1">Uncharacterized protein</fullName>
    </submittedName>
</protein>
<dbReference type="AlphaFoldDB" id="A0A3B1BN83"/>
<dbReference type="EMBL" id="UOGC01000096">
    <property type="protein sequence ID" value="VAX19816.1"/>
    <property type="molecule type" value="Genomic_DNA"/>
</dbReference>
<organism evidence="1">
    <name type="scientific">hydrothermal vent metagenome</name>
    <dbReference type="NCBI Taxonomy" id="652676"/>
    <lineage>
        <taxon>unclassified sequences</taxon>
        <taxon>metagenomes</taxon>
        <taxon>ecological metagenomes</taxon>
    </lineage>
</organism>
<reference evidence="1" key="1">
    <citation type="submission" date="2018-06" db="EMBL/GenBank/DDBJ databases">
        <authorList>
            <person name="Zhirakovskaya E."/>
        </authorList>
    </citation>
    <scope>NUCLEOTIDE SEQUENCE</scope>
</reference>
<evidence type="ECO:0000313" key="1">
    <source>
        <dbReference type="EMBL" id="VAX19816.1"/>
    </source>
</evidence>
<gene>
    <name evidence="1" type="ORF">MNBD_NITROSPINAE01-1831</name>
</gene>